<feature type="non-terminal residue" evidence="2">
    <location>
        <position position="1"/>
    </location>
</feature>
<feature type="non-terminal residue" evidence="2">
    <location>
        <position position="104"/>
    </location>
</feature>
<organism evidence="2">
    <name type="scientific">Arion vulgaris</name>
    <dbReference type="NCBI Taxonomy" id="1028688"/>
    <lineage>
        <taxon>Eukaryota</taxon>
        <taxon>Metazoa</taxon>
        <taxon>Spiralia</taxon>
        <taxon>Lophotrochozoa</taxon>
        <taxon>Mollusca</taxon>
        <taxon>Gastropoda</taxon>
        <taxon>Heterobranchia</taxon>
        <taxon>Euthyneura</taxon>
        <taxon>Panpulmonata</taxon>
        <taxon>Eupulmonata</taxon>
        <taxon>Stylommatophora</taxon>
        <taxon>Helicina</taxon>
        <taxon>Arionoidea</taxon>
        <taxon>Arionidae</taxon>
        <taxon>Arion</taxon>
    </lineage>
</organism>
<accession>A0A0B7BW98</accession>
<dbReference type="EMBL" id="HACG01050579">
    <property type="protein sequence ID" value="CEK97444.1"/>
    <property type="molecule type" value="Transcribed_RNA"/>
</dbReference>
<dbReference type="AlphaFoldDB" id="A0A0B7BW98"/>
<evidence type="ECO:0000256" key="1">
    <source>
        <dbReference type="SAM" id="MobiDB-lite"/>
    </source>
</evidence>
<name>A0A0B7BW98_9EUPU</name>
<proteinExistence type="predicted"/>
<gene>
    <name evidence="2" type="primary">ORF215813</name>
</gene>
<sequence>TSPPLSHPHMSVSGSLPEGASASFPITSNSNSNVQIQQKGHNTIQYLPANPPSLQPVSSKQRSELEFNMSRFPSPIHTMDGKNQSTLQYFPSSSPNGHRHPQMP</sequence>
<evidence type="ECO:0000313" key="2">
    <source>
        <dbReference type="EMBL" id="CEK97444.1"/>
    </source>
</evidence>
<reference evidence="2" key="1">
    <citation type="submission" date="2014-12" db="EMBL/GenBank/DDBJ databases">
        <title>Insight into the proteome of Arion vulgaris.</title>
        <authorList>
            <person name="Aradska J."/>
            <person name="Bulat T."/>
            <person name="Smidak R."/>
            <person name="Sarate P."/>
            <person name="Gangsoo J."/>
            <person name="Sialana F."/>
            <person name="Bilban M."/>
            <person name="Lubec G."/>
        </authorList>
    </citation>
    <scope>NUCLEOTIDE SEQUENCE</scope>
    <source>
        <tissue evidence="2">Skin</tissue>
    </source>
</reference>
<protein>
    <submittedName>
        <fullName evidence="2">Uncharacterized protein</fullName>
    </submittedName>
</protein>
<feature type="region of interest" description="Disordered" evidence="1">
    <location>
        <begin position="1"/>
        <end position="32"/>
    </location>
</feature>
<feature type="compositionally biased region" description="Polar residues" evidence="1">
    <location>
        <begin position="81"/>
        <end position="96"/>
    </location>
</feature>
<feature type="region of interest" description="Disordered" evidence="1">
    <location>
        <begin position="72"/>
        <end position="104"/>
    </location>
</feature>